<dbReference type="SUPFAM" id="SSF50249">
    <property type="entry name" value="Nucleic acid-binding proteins"/>
    <property type="match status" value="1"/>
</dbReference>
<sequence length="179" mass="20773">MSQRQEADAYLKQLEAYANAMKSSVGVPVIVDPKTNVAIWYDQREMRFKFLISVERTRRFFEALSEGKVLATRCRQTGEVFFPPQVDCPGVKDGEVEWVELPREGELVTYTVIYTKPYSFSHYDDYTVGIARLSNGVQVLAWVRERDPKRLRVGMKVRLEVVKREPEGYLTYELVPEQP</sequence>
<reference evidence="3 4" key="1">
    <citation type="journal article" date="2010" name="Appl. Environ. Microbiol.">
        <title>The genome sequence of the crenarchaeon Acidilobus saccharovorans supports a new order, Acidilobales, and suggests an important ecological role in terrestrial acidic hot springs.</title>
        <authorList>
            <person name="Mardanov A.V."/>
            <person name="Svetlitchnyi V.A."/>
            <person name="Beletsky A.V."/>
            <person name="Prokofeva M.I."/>
            <person name="Bonch-Osmolovskaya E.A."/>
            <person name="Ravin N.V."/>
            <person name="Skryabin K.G."/>
        </authorList>
    </citation>
    <scope>NUCLEOTIDE SEQUENCE [LARGE SCALE GENOMIC DNA]</scope>
    <source>
        <strain evidence="4">DSM 16705 / JCM 18335 / VKM B-2471 / 345-15</strain>
    </source>
</reference>
<evidence type="ECO:0000313" key="4">
    <source>
        <dbReference type="Proteomes" id="UP000000346"/>
    </source>
</evidence>
<dbReference type="KEGG" id="asc:ASAC_0027"/>
<dbReference type="EMBL" id="CP001742">
    <property type="protein sequence ID" value="ADL18435.1"/>
    <property type="molecule type" value="Genomic_DNA"/>
</dbReference>
<dbReference type="RefSeq" id="WP_013265947.1">
    <property type="nucleotide sequence ID" value="NC_014374.1"/>
</dbReference>
<dbReference type="InterPro" id="IPR052513">
    <property type="entry name" value="Thioester_dehydratase-like"/>
</dbReference>
<dbReference type="AlphaFoldDB" id="D9PZE7"/>
<dbReference type="Pfam" id="PF12172">
    <property type="entry name" value="zf-ChsH2"/>
    <property type="match status" value="1"/>
</dbReference>
<evidence type="ECO:0000259" key="2">
    <source>
        <dbReference type="Pfam" id="PF12172"/>
    </source>
</evidence>
<accession>D9PZE7</accession>
<feature type="domain" description="ChsH2 C-terminal OB-fold" evidence="1">
    <location>
        <begin position="98"/>
        <end position="161"/>
    </location>
</feature>
<gene>
    <name evidence="3" type="ordered locus">ASAC_0027</name>
</gene>
<dbReference type="eggNOG" id="arCOG01283">
    <property type="taxonomic scope" value="Archaea"/>
</dbReference>
<keyword evidence="4" id="KW-1185">Reference proteome</keyword>
<dbReference type="HOGENOM" id="CLU_119412_2_1_2"/>
<dbReference type="InterPro" id="IPR002878">
    <property type="entry name" value="ChsH2_C"/>
</dbReference>
<organism evidence="3 4">
    <name type="scientific">Acidilobus saccharovorans (strain DSM 16705 / JCM 18335 / VKM B-2471 / 345-15)</name>
    <dbReference type="NCBI Taxonomy" id="666510"/>
    <lineage>
        <taxon>Archaea</taxon>
        <taxon>Thermoproteota</taxon>
        <taxon>Thermoprotei</taxon>
        <taxon>Acidilobales</taxon>
        <taxon>Acidilobaceae</taxon>
        <taxon>Acidilobus</taxon>
    </lineage>
</organism>
<dbReference type="InterPro" id="IPR022002">
    <property type="entry name" value="ChsH2_Znr"/>
</dbReference>
<dbReference type="Pfam" id="PF01796">
    <property type="entry name" value="OB_ChsH2_C"/>
    <property type="match status" value="1"/>
</dbReference>
<dbReference type="PANTHER" id="PTHR34075:SF6">
    <property type="entry name" value="DNA-BINDING PROTEIN"/>
    <property type="match status" value="1"/>
</dbReference>
<proteinExistence type="predicted"/>
<protein>
    <recommendedName>
        <fullName evidence="5">3-hydroxybutyryl-CoA epimerase</fullName>
    </recommendedName>
</protein>
<dbReference type="InterPro" id="IPR012340">
    <property type="entry name" value="NA-bd_OB-fold"/>
</dbReference>
<evidence type="ECO:0008006" key="5">
    <source>
        <dbReference type="Google" id="ProtNLM"/>
    </source>
</evidence>
<feature type="domain" description="ChsH2 rubredoxin-like zinc ribbon" evidence="2">
    <location>
        <begin position="61"/>
        <end position="97"/>
    </location>
</feature>
<dbReference type="InParanoid" id="D9PZE7"/>
<name>D9PZE7_ACIS3</name>
<dbReference type="GeneID" id="9498238"/>
<evidence type="ECO:0000259" key="1">
    <source>
        <dbReference type="Pfam" id="PF01796"/>
    </source>
</evidence>
<dbReference type="Gene3D" id="6.10.30.10">
    <property type="match status" value="1"/>
</dbReference>
<dbReference type="Proteomes" id="UP000000346">
    <property type="component" value="Chromosome"/>
</dbReference>
<dbReference type="STRING" id="666510.ASAC_0027"/>
<evidence type="ECO:0000313" key="3">
    <source>
        <dbReference type="EMBL" id="ADL18435.1"/>
    </source>
</evidence>
<dbReference type="PANTHER" id="PTHR34075">
    <property type="entry name" value="BLR3430 PROTEIN"/>
    <property type="match status" value="1"/>
</dbReference>